<feature type="compositionally biased region" description="Basic residues" evidence="2">
    <location>
        <begin position="122"/>
        <end position="135"/>
    </location>
</feature>
<dbReference type="InterPro" id="IPR026766">
    <property type="entry name" value="Fam133"/>
</dbReference>
<organism evidence="3 4">
    <name type="scientific">Nephila pilipes</name>
    <name type="common">Giant wood spider</name>
    <name type="synonym">Nephila maculata</name>
    <dbReference type="NCBI Taxonomy" id="299642"/>
    <lineage>
        <taxon>Eukaryota</taxon>
        <taxon>Metazoa</taxon>
        <taxon>Ecdysozoa</taxon>
        <taxon>Arthropoda</taxon>
        <taxon>Chelicerata</taxon>
        <taxon>Arachnida</taxon>
        <taxon>Araneae</taxon>
        <taxon>Araneomorphae</taxon>
        <taxon>Entelegynae</taxon>
        <taxon>Araneoidea</taxon>
        <taxon>Nephilidae</taxon>
        <taxon>Nephila</taxon>
    </lineage>
</organism>
<feature type="region of interest" description="Disordered" evidence="2">
    <location>
        <begin position="19"/>
        <end position="59"/>
    </location>
</feature>
<dbReference type="PANTHER" id="PTHR31911">
    <property type="entry name" value="PROTEIN FAM133"/>
    <property type="match status" value="1"/>
</dbReference>
<protein>
    <submittedName>
        <fullName evidence="3">Protein FAM133B</fullName>
    </submittedName>
</protein>
<evidence type="ECO:0000313" key="4">
    <source>
        <dbReference type="Proteomes" id="UP000887013"/>
    </source>
</evidence>
<comment type="similarity">
    <text evidence="1">Belongs to the FAM133 family.</text>
</comment>
<evidence type="ECO:0000256" key="2">
    <source>
        <dbReference type="SAM" id="MobiDB-lite"/>
    </source>
</evidence>
<dbReference type="AlphaFoldDB" id="A0A8X6PL58"/>
<dbReference type="Proteomes" id="UP000887013">
    <property type="component" value="Unassembled WGS sequence"/>
</dbReference>
<feature type="compositionally biased region" description="Basic residues" evidence="2">
    <location>
        <begin position="90"/>
        <end position="100"/>
    </location>
</feature>
<evidence type="ECO:0000256" key="1">
    <source>
        <dbReference type="ARBA" id="ARBA00009569"/>
    </source>
</evidence>
<feature type="compositionally biased region" description="Basic residues" evidence="2">
    <location>
        <begin position="152"/>
        <end position="163"/>
    </location>
</feature>
<proteinExistence type="inferred from homology"/>
<feature type="region of interest" description="Disordered" evidence="2">
    <location>
        <begin position="76"/>
        <end position="163"/>
    </location>
</feature>
<name>A0A8X6PL58_NEPPI</name>
<comment type="caution">
    <text evidence="3">The sequence shown here is derived from an EMBL/GenBank/DDBJ whole genome shotgun (WGS) entry which is preliminary data.</text>
</comment>
<dbReference type="EMBL" id="BMAW01020849">
    <property type="protein sequence ID" value="GFT70382.1"/>
    <property type="molecule type" value="Genomic_DNA"/>
</dbReference>
<feature type="compositionally biased region" description="Basic and acidic residues" evidence="2">
    <location>
        <begin position="136"/>
        <end position="148"/>
    </location>
</feature>
<keyword evidence="4" id="KW-1185">Reference proteome</keyword>
<sequence>MGKRNTRYAFMNPIAMARARGPVSSGGPSIRDYMNRDRPSWEEVKEILKKKKQGSRTLAAWEEKMNEKFREELKRNREKLLGESSSYEKKKAKKKKKKRSSSSSSSSSRCSQDSLEEGSGTYKHKHKKSKKKRKHDKYESVYRKHDGSSSKYAKKIKKHKKDK</sequence>
<reference evidence="3" key="1">
    <citation type="submission" date="2020-08" db="EMBL/GenBank/DDBJ databases">
        <title>Multicomponent nature underlies the extraordinary mechanical properties of spider dragline silk.</title>
        <authorList>
            <person name="Kono N."/>
            <person name="Nakamura H."/>
            <person name="Mori M."/>
            <person name="Yoshida Y."/>
            <person name="Ohtoshi R."/>
            <person name="Malay A.D."/>
            <person name="Moran D.A.P."/>
            <person name="Tomita M."/>
            <person name="Numata K."/>
            <person name="Arakawa K."/>
        </authorList>
    </citation>
    <scope>NUCLEOTIDE SEQUENCE</scope>
</reference>
<feature type="compositionally biased region" description="Basic and acidic residues" evidence="2">
    <location>
        <begin position="76"/>
        <end position="89"/>
    </location>
</feature>
<gene>
    <name evidence="3" type="primary">FAM133B</name>
    <name evidence="3" type="ORF">NPIL_247181</name>
</gene>
<evidence type="ECO:0000313" key="3">
    <source>
        <dbReference type="EMBL" id="GFT70382.1"/>
    </source>
</evidence>
<feature type="compositionally biased region" description="Basic and acidic residues" evidence="2">
    <location>
        <begin position="33"/>
        <end position="47"/>
    </location>
</feature>
<dbReference type="OrthoDB" id="10065679at2759"/>
<accession>A0A8X6PL58</accession>
<dbReference type="PANTHER" id="PTHR31911:SF1">
    <property type="entry name" value="FAMILY WITH SEQUENCE SIMILARITY 133 MEMBER B-RELATED"/>
    <property type="match status" value="1"/>
</dbReference>